<dbReference type="RefSeq" id="WP_097804223.1">
    <property type="nucleotide sequence ID" value="NZ_FXYH01000005.1"/>
</dbReference>
<organism evidence="2 3">
    <name type="scientific">Pelagimonas varians</name>
    <dbReference type="NCBI Taxonomy" id="696760"/>
    <lineage>
        <taxon>Bacteria</taxon>
        <taxon>Pseudomonadati</taxon>
        <taxon>Pseudomonadota</taxon>
        <taxon>Alphaproteobacteria</taxon>
        <taxon>Rhodobacterales</taxon>
        <taxon>Roseobacteraceae</taxon>
        <taxon>Pelagimonas</taxon>
    </lineage>
</organism>
<dbReference type="AlphaFoldDB" id="A0A238K9C6"/>
<gene>
    <name evidence="2" type="ORF">PEV8663_01708</name>
</gene>
<sequence length="320" mass="35330">MSGPADTPNSGEPFDPRIHVDAAHLRSLKGLARAISFRPSQPARSILNGQHASKIKGRGLNFEELRHYSVGDDIRTIDWKVTARAGEPYVRVYTEERDRPVMLLVDQRMSMFFGSEMNMKSVTAAEAAAISAFRIKAMGDRIGGIVFNDTDMVEVRPKASQRALNQFISVLAKANCALDANTPVTQPMSINTPLRAATRIAKTGGLIMMMSDFDGMDDETEKLLRTLSRNNDLILFSVRDPMSHELPKDLDLILSDGILQAQVQMGDSVQRQRLLDFSTGRLERLLSFANKYGVPVVPLSSARETLPQMLSLLGGLRGTI</sequence>
<feature type="domain" description="DUF58" evidence="1">
    <location>
        <begin position="64"/>
        <end position="268"/>
    </location>
</feature>
<evidence type="ECO:0000313" key="3">
    <source>
        <dbReference type="Proteomes" id="UP000220836"/>
    </source>
</evidence>
<dbReference type="Proteomes" id="UP000220836">
    <property type="component" value="Unassembled WGS sequence"/>
</dbReference>
<protein>
    <recommendedName>
        <fullName evidence="1">DUF58 domain-containing protein</fullName>
    </recommendedName>
</protein>
<evidence type="ECO:0000259" key="1">
    <source>
        <dbReference type="Pfam" id="PF01882"/>
    </source>
</evidence>
<dbReference type="InterPro" id="IPR002881">
    <property type="entry name" value="DUF58"/>
</dbReference>
<dbReference type="OrthoDB" id="9776116at2"/>
<dbReference type="Pfam" id="PF01882">
    <property type="entry name" value="DUF58"/>
    <property type="match status" value="1"/>
</dbReference>
<dbReference type="PANTHER" id="PTHR33608:SF12">
    <property type="entry name" value="DUF58 DOMAIN-CONTAINING PROTEIN"/>
    <property type="match status" value="1"/>
</dbReference>
<accession>A0A238K9C6</accession>
<keyword evidence="3" id="KW-1185">Reference proteome</keyword>
<dbReference type="EMBL" id="FXYH01000005">
    <property type="protein sequence ID" value="SMX39423.1"/>
    <property type="molecule type" value="Genomic_DNA"/>
</dbReference>
<dbReference type="PANTHER" id="PTHR33608">
    <property type="entry name" value="BLL2464 PROTEIN"/>
    <property type="match status" value="1"/>
</dbReference>
<name>A0A238K9C6_9RHOB</name>
<reference evidence="2 3" key="1">
    <citation type="submission" date="2017-05" db="EMBL/GenBank/DDBJ databases">
        <authorList>
            <person name="Song R."/>
            <person name="Chenine A.L."/>
            <person name="Ruprecht R.M."/>
        </authorList>
    </citation>
    <scope>NUCLEOTIDE SEQUENCE [LARGE SCALE GENOMIC DNA]</scope>
    <source>
        <strain evidence="2 3">CECT 8663</strain>
    </source>
</reference>
<dbReference type="SUPFAM" id="SSF53300">
    <property type="entry name" value="vWA-like"/>
    <property type="match status" value="1"/>
</dbReference>
<evidence type="ECO:0000313" key="2">
    <source>
        <dbReference type="EMBL" id="SMX39423.1"/>
    </source>
</evidence>
<dbReference type="InterPro" id="IPR036465">
    <property type="entry name" value="vWFA_dom_sf"/>
</dbReference>
<proteinExistence type="predicted"/>